<feature type="binding site" evidence="8">
    <location>
        <position position="153"/>
    </location>
    <ligand>
        <name>(R)-pantoate</name>
        <dbReference type="ChEBI" id="CHEBI:15980"/>
    </ligand>
</feature>
<dbReference type="EC" id="6.3.2.1" evidence="8"/>
<dbReference type="UniPathway" id="UPA00028">
    <property type="reaction ID" value="UER00005"/>
</dbReference>
<evidence type="ECO:0000256" key="8">
    <source>
        <dbReference type="HAMAP-Rule" id="MF_00158"/>
    </source>
</evidence>
<dbReference type="FunFam" id="3.40.50.620:FF:000013">
    <property type="entry name" value="Pantothenate synthetase"/>
    <property type="match status" value="1"/>
</dbReference>
<comment type="similarity">
    <text evidence="2 8">Belongs to the pantothenate synthetase family.</text>
</comment>
<evidence type="ECO:0000256" key="4">
    <source>
        <dbReference type="ARBA" id="ARBA00022655"/>
    </source>
</evidence>
<feature type="binding site" evidence="8">
    <location>
        <begin position="147"/>
        <end position="150"/>
    </location>
    <ligand>
        <name>ATP</name>
        <dbReference type="ChEBI" id="CHEBI:30616"/>
    </ligand>
</feature>
<accession>A0A1U9MGD5</accession>
<evidence type="ECO:0000313" key="9">
    <source>
        <dbReference type="EMBL" id="AQT46964.1"/>
    </source>
</evidence>
<feature type="binding site" evidence="8">
    <location>
        <position position="61"/>
    </location>
    <ligand>
        <name>beta-alanine</name>
        <dbReference type="ChEBI" id="CHEBI:57966"/>
    </ligand>
</feature>
<organism evidence="9 10">
    <name type="scientific">Bartonella choladocola</name>
    <dbReference type="NCBI Taxonomy" id="2750995"/>
    <lineage>
        <taxon>Bacteria</taxon>
        <taxon>Pseudomonadati</taxon>
        <taxon>Pseudomonadota</taxon>
        <taxon>Alphaproteobacteria</taxon>
        <taxon>Hyphomicrobiales</taxon>
        <taxon>Bartonellaceae</taxon>
        <taxon>Bartonella</taxon>
    </lineage>
</organism>
<dbReference type="InterPro" id="IPR004821">
    <property type="entry name" value="Cyt_trans-like"/>
</dbReference>
<dbReference type="RefSeq" id="WP_077991668.1">
    <property type="nucleotide sequence ID" value="NZ_CP015625.1"/>
</dbReference>
<comment type="subunit">
    <text evidence="8">Homodimer.</text>
</comment>
<keyword evidence="3 8" id="KW-0436">Ligase</keyword>
<dbReference type="CDD" id="cd00560">
    <property type="entry name" value="PanC"/>
    <property type="match status" value="1"/>
</dbReference>
<dbReference type="PANTHER" id="PTHR21299">
    <property type="entry name" value="CYTIDYLATE KINASE/PANTOATE-BETA-ALANINE LIGASE"/>
    <property type="match status" value="1"/>
</dbReference>
<dbReference type="Pfam" id="PF02569">
    <property type="entry name" value="Pantoate_ligase"/>
    <property type="match status" value="1"/>
</dbReference>
<evidence type="ECO:0000256" key="1">
    <source>
        <dbReference type="ARBA" id="ARBA00004990"/>
    </source>
</evidence>
<dbReference type="AlphaFoldDB" id="A0A1U9MGD5"/>
<evidence type="ECO:0000256" key="5">
    <source>
        <dbReference type="ARBA" id="ARBA00022741"/>
    </source>
</evidence>
<keyword evidence="8" id="KW-0963">Cytoplasm</keyword>
<evidence type="ECO:0000256" key="6">
    <source>
        <dbReference type="ARBA" id="ARBA00022840"/>
    </source>
</evidence>
<dbReference type="PANTHER" id="PTHR21299:SF1">
    <property type="entry name" value="PANTOATE--BETA-ALANINE LIGASE"/>
    <property type="match status" value="1"/>
</dbReference>
<dbReference type="NCBIfam" id="TIGR00125">
    <property type="entry name" value="cyt_tran_rel"/>
    <property type="match status" value="1"/>
</dbReference>
<feature type="active site" description="Proton donor" evidence="8">
    <location>
        <position position="37"/>
    </location>
</feature>
<dbReference type="STRING" id="1686310.BBC0244_008310"/>
<dbReference type="KEGG" id="bapi:BBC0122_008380"/>
<evidence type="ECO:0000256" key="2">
    <source>
        <dbReference type="ARBA" id="ARBA00009256"/>
    </source>
</evidence>
<dbReference type="NCBIfam" id="TIGR00018">
    <property type="entry name" value="panC"/>
    <property type="match status" value="1"/>
</dbReference>
<gene>
    <name evidence="8" type="primary">panC</name>
    <name evidence="9" type="ORF">BBC0122_008380</name>
</gene>
<evidence type="ECO:0000256" key="3">
    <source>
        <dbReference type="ARBA" id="ARBA00022598"/>
    </source>
</evidence>
<feature type="binding site" evidence="8">
    <location>
        <position position="61"/>
    </location>
    <ligand>
        <name>(R)-pantoate</name>
        <dbReference type="ChEBI" id="CHEBI:15980"/>
    </ligand>
</feature>
<dbReference type="Gene3D" id="3.40.50.620">
    <property type="entry name" value="HUPs"/>
    <property type="match status" value="1"/>
</dbReference>
<keyword evidence="6 8" id="KW-0067">ATP-binding</keyword>
<feature type="binding site" evidence="8">
    <location>
        <begin position="30"/>
        <end position="37"/>
    </location>
    <ligand>
        <name>ATP</name>
        <dbReference type="ChEBI" id="CHEBI:30616"/>
    </ligand>
</feature>
<name>A0A1U9MGD5_9HYPH</name>
<dbReference type="GO" id="GO:0005829">
    <property type="term" value="C:cytosol"/>
    <property type="evidence" value="ECO:0007669"/>
    <property type="project" value="TreeGrafter"/>
</dbReference>
<reference evidence="9 10" key="1">
    <citation type="submission" date="2016-11" db="EMBL/GenBank/DDBJ databases">
        <title>Comparative genomics of Bartonella apis.</title>
        <authorList>
            <person name="Engel P."/>
        </authorList>
    </citation>
    <scope>NUCLEOTIDE SEQUENCE [LARGE SCALE GENOMIC DNA]</scope>
    <source>
        <strain evidence="9 10">BBC0122</strain>
    </source>
</reference>
<keyword evidence="5 8" id="KW-0547">Nucleotide-binding</keyword>
<dbReference type="InterPro" id="IPR042176">
    <property type="entry name" value="Pantoate_ligase_C"/>
</dbReference>
<dbReference type="GO" id="GO:0005524">
    <property type="term" value="F:ATP binding"/>
    <property type="evidence" value="ECO:0007669"/>
    <property type="project" value="UniProtKB-KW"/>
</dbReference>
<comment type="subcellular location">
    <subcellularLocation>
        <location evidence="8">Cytoplasm</location>
    </subcellularLocation>
</comment>
<keyword evidence="4 8" id="KW-0566">Pantothenate biosynthesis</keyword>
<dbReference type="SUPFAM" id="SSF52374">
    <property type="entry name" value="Nucleotidylyl transferase"/>
    <property type="match status" value="1"/>
</dbReference>
<dbReference type="GO" id="GO:0004592">
    <property type="term" value="F:pantoate-beta-alanine ligase activity"/>
    <property type="evidence" value="ECO:0007669"/>
    <property type="project" value="UniProtKB-UniRule"/>
</dbReference>
<evidence type="ECO:0000313" key="10">
    <source>
        <dbReference type="Proteomes" id="UP000189632"/>
    </source>
</evidence>
<comment type="pathway">
    <text evidence="1 8">Cofactor biosynthesis; (R)-pantothenate biosynthesis; (R)-pantothenate from (R)-pantoate and beta-alanine: step 1/1.</text>
</comment>
<comment type="function">
    <text evidence="8">Catalyzes the condensation of pantoate with beta-alanine in an ATP-dependent reaction via a pantoyl-adenylate intermediate.</text>
</comment>
<dbReference type="HAMAP" id="MF_00158">
    <property type="entry name" value="PanC"/>
    <property type="match status" value="1"/>
</dbReference>
<dbReference type="OrthoDB" id="9773087at2"/>
<comment type="miscellaneous">
    <text evidence="8">The reaction proceeds by a bi uni uni bi ping pong mechanism.</text>
</comment>
<dbReference type="Gene3D" id="3.30.1300.10">
    <property type="entry name" value="Pantoate-beta-alanine ligase, C-terminal domain"/>
    <property type="match status" value="1"/>
</dbReference>
<feature type="binding site" evidence="8">
    <location>
        <begin position="184"/>
        <end position="187"/>
    </location>
    <ligand>
        <name>ATP</name>
        <dbReference type="ChEBI" id="CHEBI:30616"/>
    </ligand>
</feature>
<protein>
    <recommendedName>
        <fullName evidence="8">Pantothenate synthetase</fullName>
        <shortName evidence="8">PS</shortName>
        <ecNumber evidence="8">6.3.2.1</ecNumber>
    </recommendedName>
    <alternativeName>
        <fullName evidence="8">Pantoate--beta-alanine ligase</fullName>
    </alternativeName>
    <alternativeName>
        <fullName evidence="8">Pantoate-activating enzyme</fullName>
    </alternativeName>
</protein>
<keyword evidence="10" id="KW-1185">Reference proteome</keyword>
<sequence>MKIFNRIDDLRQQLAEDRKDGRTIGLVPTMGALHNGHLSLVSKSRSMCQKTVVSIFVNPKQFGQDEDFSAYPRDLAGDCTLLEKAGVDYVFAPSVEEMWPEGNATCVEVEGLSDILIGKLRPGHFRGVTTVVAKLFNIAQPDLAFFGEKDYQQLVIIRQMVKDLCFPVKIESVPILRDEDGVASSSRNALLTPEDRKAAIVIPRSLKVAARLFREGEQKIATLRQRISEVLNSEPRAKPEAIDFRDAATLEEVEDRIVKPVVLLLTVRFGSVRLIDQYLFKEGDRE</sequence>
<evidence type="ECO:0000256" key="7">
    <source>
        <dbReference type="ARBA" id="ARBA00048258"/>
    </source>
</evidence>
<dbReference type="InterPro" id="IPR003721">
    <property type="entry name" value="Pantoate_ligase"/>
</dbReference>
<comment type="catalytic activity">
    <reaction evidence="7 8">
        <text>(R)-pantoate + beta-alanine + ATP = (R)-pantothenate + AMP + diphosphate + H(+)</text>
        <dbReference type="Rhea" id="RHEA:10912"/>
        <dbReference type="ChEBI" id="CHEBI:15378"/>
        <dbReference type="ChEBI" id="CHEBI:15980"/>
        <dbReference type="ChEBI" id="CHEBI:29032"/>
        <dbReference type="ChEBI" id="CHEBI:30616"/>
        <dbReference type="ChEBI" id="CHEBI:33019"/>
        <dbReference type="ChEBI" id="CHEBI:57966"/>
        <dbReference type="ChEBI" id="CHEBI:456215"/>
        <dbReference type="EC" id="6.3.2.1"/>
    </reaction>
</comment>
<feature type="binding site" evidence="8">
    <location>
        <position position="176"/>
    </location>
    <ligand>
        <name>ATP</name>
        <dbReference type="ChEBI" id="CHEBI:30616"/>
    </ligand>
</feature>
<dbReference type="GO" id="GO:0015940">
    <property type="term" value="P:pantothenate biosynthetic process"/>
    <property type="evidence" value="ECO:0007669"/>
    <property type="project" value="UniProtKB-UniRule"/>
</dbReference>
<proteinExistence type="inferred from homology"/>
<dbReference type="EMBL" id="CP015625">
    <property type="protein sequence ID" value="AQT46964.1"/>
    <property type="molecule type" value="Genomic_DNA"/>
</dbReference>
<dbReference type="Proteomes" id="UP000189632">
    <property type="component" value="Chromosome"/>
</dbReference>
<dbReference type="InterPro" id="IPR014729">
    <property type="entry name" value="Rossmann-like_a/b/a_fold"/>
</dbReference>